<dbReference type="InterPro" id="IPR000524">
    <property type="entry name" value="Tscrpt_reg_HTH_GntR"/>
</dbReference>
<comment type="caution">
    <text evidence="5">The sequence shown here is derived from an EMBL/GenBank/DDBJ whole genome shotgun (WGS) entry which is preliminary data.</text>
</comment>
<dbReference type="Gene3D" id="1.10.10.10">
    <property type="entry name" value="Winged helix-like DNA-binding domain superfamily/Winged helix DNA-binding domain"/>
    <property type="match status" value="1"/>
</dbReference>
<name>A0ABV6RA49_9MICO</name>
<dbReference type="PANTHER" id="PTHR43537:SF45">
    <property type="entry name" value="GNTR FAMILY REGULATORY PROTEIN"/>
    <property type="match status" value="1"/>
</dbReference>
<dbReference type="Gene3D" id="1.20.120.530">
    <property type="entry name" value="GntR ligand-binding domain-like"/>
    <property type="match status" value="1"/>
</dbReference>
<dbReference type="Pfam" id="PF07729">
    <property type="entry name" value="FCD"/>
    <property type="match status" value="1"/>
</dbReference>
<proteinExistence type="predicted"/>
<evidence type="ECO:0000313" key="6">
    <source>
        <dbReference type="Proteomes" id="UP001589793"/>
    </source>
</evidence>
<protein>
    <submittedName>
        <fullName evidence="5">GntR family transcriptional regulator</fullName>
    </submittedName>
</protein>
<dbReference type="EMBL" id="JBHLSV010000007">
    <property type="protein sequence ID" value="MFC0673870.1"/>
    <property type="molecule type" value="Genomic_DNA"/>
</dbReference>
<organism evidence="5 6">
    <name type="scientific">Brachybacterium hainanense</name>
    <dbReference type="NCBI Taxonomy" id="1541174"/>
    <lineage>
        <taxon>Bacteria</taxon>
        <taxon>Bacillati</taxon>
        <taxon>Actinomycetota</taxon>
        <taxon>Actinomycetes</taxon>
        <taxon>Micrococcales</taxon>
        <taxon>Dermabacteraceae</taxon>
        <taxon>Brachybacterium</taxon>
    </lineage>
</organism>
<evidence type="ECO:0000313" key="5">
    <source>
        <dbReference type="EMBL" id="MFC0673870.1"/>
    </source>
</evidence>
<keyword evidence="3" id="KW-0804">Transcription</keyword>
<evidence type="ECO:0000256" key="1">
    <source>
        <dbReference type="ARBA" id="ARBA00023015"/>
    </source>
</evidence>
<dbReference type="PROSITE" id="PS50949">
    <property type="entry name" value="HTH_GNTR"/>
    <property type="match status" value="1"/>
</dbReference>
<dbReference type="SMART" id="SM00895">
    <property type="entry name" value="FCD"/>
    <property type="match status" value="1"/>
</dbReference>
<keyword evidence="1" id="KW-0805">Transcription regulation</keyword>
<gene>
    <name evidence="5" type="ORF">ACFFF6_07870</name>
</gene>
<dbReference type="RefSeq" id="WP_376979787.1">
    <property type="nucleotide sequence ID" value="NZ_JBHLSV010000007.1"/>
</dbReference>
<feature type="domain" description="HTH gntR-type" evidence="4">
    <location>
        <begin position="8"/>
        <end position="75"/>
    </location>
</feature>
<accession>A0ABV6RA49</accession>
<dbReference type="Pfam" id="PF00392">
    <property type="entry name" value="GntR"/>
    <property type="match status" value="1"/>
</dbReference>
<dbReference type="InterPro" id="IPR036388">
    <property type="entry name" value="WH-like_DNA-bd_sf"/>
</dbReference>
<dbReference type="PRINTS" id="PR00035">
    <property type="entry name" value="HTHGNTR"/>
</dbReference>
<dbReference type="SUPFAM" id="SSF48008">
    <property type="entry name" value="GntR ligand-binding domain-like"/>
    <property type="match status" value="1"/>
</dbReference>
<reference evidence="5 6" key="1">
    <citation type="submission" date="2024-09" db="EMBL/GenBank/DDBJ databases">
        <authorList>
            <person name="Sun Q."/>
            <person name="Mori K."/>
        </authorList>
    </citation>
    <scope>NUCLEOTIDE SEQUENCE [LARGE SCALE GENOMIC DNA]</scope>
    <source>
        <strain evidence="5 6">CICC 10874</strain>
    </source>
</reference>
<dbReference type="SMART" id="SM00345">
    <property type="entry name" value="HTH_GNTR"/>
    <property type="match status" value="1"/>
</dbReference>
<keyword evidence="6" id="KW-1185">Reference proteome</keyword>
<dbReference type="InterPro" id="IPR011711">
    <property type="entry name" value="GntR_C"/>
</dbReference>
<dbReference type="SUPFAM" id="SSF46785">
    <property type="entry name" value="Winged helix' DNA-binding domain"/>
    <property type="match status" value="1"/>
</dbReference>
<evidence type="ECO:0000256" key="3">
    <source>
        <dbReference type="ARBA" id="ARBA00023163"/>
    </source>
</evidence>
<keyword evidence="2" id="KW-0238">DNA-binding</keyword>
<dbReference type="InterPro" id="IPR036390">
    <property type="entry name" value="WH_DNA-bd_sf"/>
</dbReference>
<dbReference type="Proteomes" id="UP001589793">
    <property type="component" value="Unassembled WGS sequence"/>
</dbReference>
<dbReference type="PANTHER" id="PTHR43537">
    <property type="entry name" value="TRANSCRIPTIONAL REGULATOR, GNTR FAMILY"/>
    <property type="match status" value="1"/>
</dbReference>
<sequence length="213" mass="23485">MANSADSAPESDRLIGHLRDQILDGERAPGSRLVERELAEELGVSRVPVREALKALAAEGLVTLRPRTWAVVREFTAQDIAEFTEVREAFETLAFRLAAQRRTEEGLARLRAVVDRELAAARAGDGVRARRAAADFHECIIEIAGNGMLGEIGQLMGSRMRWFMSQHDDLLGTAGQHAELCEAVAAQDREEVARLASAHLRASEEQRRSRHGL</sequence>
<evidence type="ECO:0000256" key="2">
    <source>
        <dbReference type="ARBA" id="ARBA00023125"/>
    </source>
</evidence>
<dbReference type="CDD" id="cd07377">
    <property type="entry name" value="WHTH_GntR"/>
    <property type="match status" value="1"/>
</dbReference>
<dbReference type="InterPro" id="IPR008920">
    <property type="entry name" value="TF_FadR/GntR_C"/>
</dbReference>
<evidence type="ECO:0000259" key="4">
    <source>
        <dbReference type="PROSITE" id="PS50949"/>
    </source>
</evidence>